<dbReference type="GO" id="GO:0005942">
    <property type="term" value="C:phosphatidylinositol 3-kinase complex"/>
    <property type="evidence" value="ECO:0007669"/>
    <property type="project" value="TreeGrafter"/>
</dbReference>
<dbReference type="OrthoDB" id="9937362at2759"/>
<keyword evidence="18" id="KW-1185">Reference proteome</keyword>
<dbReference type="UniPathway" id="UPA00143"/>
<evidence type="ECO:0000256" key="8">
    <source>
        <dbReference type="ARBA" id="ARBA00023242"/>
    </source>
</evidence>
<dbReference type="Proteomes" id="UP000288216">
    <property type="component" value="Unassembled WGS sequence"/>
</dbReference>
<dbReference type="Gene3D" id="3.30.505.10">
    <property type="entry name" value="SH2 domain"/>
    <property type="match status" value="1"/>
</dbReference>
<dbReference type="GO" id="GO:0035556">
    <property type="term" value="P:intracellular signal transduction"/>
    <property type="evidence" value="ECO:0007669"/>
    <property type="project" value="InterPro"/>
</dbReference>
<dbReference type="PROSITE" id="PS50001">
    <property type="entry name" value="SH2"/>
    <property type="match status" value="1"/>
</dbReference>
<comment type="pathway">
    <text evidence="3">Protein modification; protein ubiquitination.</text>
</comment>
<dbReference type="Pfam" id="PF00017">
    <property type="entry name" value="SH2"/>
    <property type="match status" value="1"/>
</dbReference>
<evidence type="ECO:0000256" key="11">
    <source>
        <dbReference type="ARBA" id="ARBA00061358"/>
    </source>
</evidence>
<dbReference type="Gene3D" id="1.10.750.20">
    <property type="entry name" value="SOCS box"/>
    <property type="match status" value="1"/>
</dbReference>
<evidence type="ECO:0000256" key="6">
    <source>
        <dbReference type="ARBA" id="ARBA00022786"/>
    </source>
</evidence>
<dbReference type="SUPFAM" id="SSF55550">
    <property type="entry name" value="SH2 domain"/>
    <property type="match status" value="1"/>
</dbReference>
<feature type="domain" description="SH2" evidence="15">
    <location>
        <begin position="134"/>
        <end position="229"/>
    </location>
</feature>
<dbReference type="GO" id="GO:0009968">
    <property type="term" value="P:negative regulation of signal transduction"/>
    <property type="evidence" value="ECO:0007669"/>
    <property type="project" value="UniProtKB-KW"/>
</dbReference>
<dbReference type="InterPro" id="IPR000980">
    <property type="entry name" value="SH2"/>
</dbReference>
<keyword evidence="4" id="KW-0341">Growth regulation</keyword>
<evidence type="ECO:0000313" key="17">
    <source>
        <dbReference type="EMBL" id="GCB61037.1"/>
    </source>
</evidence>
<dbReference type="GO" id="GO:0046935">
    <property type="term" value="F:1-phosphatidylinositol-3-kinase regulator activity"/>
    <property type="evidence" value="ECO:0007669"/>
    <property type="project" value="TreeGrafter"/>
</dbReference>
<proteinExistence type="inferred from homology"/>
<feature type="region of interest" description="Disordered" evidence="14">
    <location>
        <begin position="80"/>
        <end position="102"/>
    </location>
</feature>
<keyword evidence="6" id="KW-0833">Ubl conjugation pathway</keyword>
<keyword evidence="7 13" id="KW-0727">SH2 domain</keyword>
<dbReference type="AlphaFoldDB" id="A0A401NJL9"/>
<dbReference type="InterPro" id="IPR036036">
    <property type="entry name" value="SOCS_box-like_dom_sf"/>
</dbReference>
<evidence type="ECO:0000256" key="12">
    <source>
        <dbReference type="ARBA" id="ARBA00070644"/>
    </source>
</evidence>
<dbReference type="OMA" id="HARVEHF"/>
<feature type="domain" description="SOCS box" evidence="16">
    <location>
        <begin position="216"/>
        <end position="265"/>
    </location>
</feature>
<dbReference type="GO" id="GO:0016567">
    <property type="term" value="P:protein ubiquitination"/>
    <property type="evidence" value="ECO:0007669"/>
    <property type="project" value="UniProtKB-UniPathway"/>
</dbReference>
<evidence type="ECO:0000256" key="14">
    <source>
        <dbReference type="SAM" id="MobiDB-lite"/>
    </source>
</evidence>
<protein>
    <recommendedName>
        <fullName evidence="12">Suppressor of cytokine signaling 1</fullName>
    </recommendedName>
</protein>
<gene>
    <name evidence="17" type="ORF">scyTo_0011240</name>
</gene>
<keyword evidence="8" id="KW-0539">Nucleus</keyword>
<comment type="subcellular location">
    <subcellularLocation>
        <location evidence="2">Cytoplasmic vesicle</location>
    </subcellularLocation>
    <subcellularLocation>
        <location evidence="1">Nucleus</location>
    </subcellularLocation>
</comment>
<comment type="similarity">
    <text evidence="11">Belongs to the SOCS1 family.</text>
</comment>
<evidence type="ECO:0000256" key="2">
    <source>
        <dbReference type="ARBA" id="ARBA00004541"/>
    </source>
</evidence>
<sequence>MTYVCSGTSSELLISSSITLSQPDAEDLLTFAALHSRVELWQTTRVRFCYRMVADSDLTDTAANARDRLVPQVLGGAEHNDLEPHLPRRHHGHRQQARASPGKRQVETHFKIFKTQSDYEIIKRTCRSLEDCGFYWGPMTVEAAHTKLKSEAVGTFLIRDSRQRNFFFSLSVKTAKEPISFRIQFQDGLFSLDGSKESFSCVMELIEHFTVSPKRFLSKPLRKVRLQPLQELCRKRIIESFGKESIGQLPLNPVLKDYLQTFPFRI</sequence>
<keyword evidence="9" id="KW-0968">Cytoplasmic vesicle</keyword>
<comment type="caution">
    <text evidence="17">The sequence shown here is derived from an EMBL/GenBank/DDBJ whole genome shotgun (WGS) entry which is preliminary data.</text>
</comment>
<evidence type="ECO:0000256" key="13">
    <source>
        <dbReference type="PROSITE-ProRule" id="PRU00191"/>
    </source>
</evidence>
<comment type="function">
    <text evidence="10">Essential negative regulator of type I and type II interferon (IFN) signaling, as well as that of other cytokines, including IL2, IL4, IL6 and leukemia inhibitory factor (LIF). Downregulates cytokine signaling by inhibiting the JAK/STAT signaling pathway. Acts by binding to JAK proteins and to IFNGR1 and inhibiting their kinase activity. In vitro, suppresses Tec protein-tyrosine activity. Regulates IFN-gamma (IFNG)-mediated sensory neuron survival. Probable substrate recognition component of an ECS (Elongin BC-CUL2/5-SOCS-box protein) E3 ubiquitin ligase complex which mediates the ubiquitination and subsequent proteasomal degradation of target proteins.</text>
</comment>
<dbReference type="SUPFAM" id="SSF158235">
    <property type="entry name" value="SOCS box-like"/>
    <property type="match status" value="1"/>
</dbReference>
<dbReference type="GO" id="GO:0005634">
    <property type="term" value="C:nucleus"/>
    <property type="evidence" value="ECO:0007669"/>
    <property type="project" value="UniProtKB-SubCell"/>
</dbReference>
<evidence type="ECO:0000256" key="9">
    <source>
        <dbReference type="ARBA" id="ARBA00023329"/>
    </source>
</evidence>
<evidence type="ECO:0000313" key="18">
    <source>
        <dbReference type="Proteomes" id="UP000288216"/>
    </source>
</evidence>
<accession>A0A401NJL9</accession>
<dbReference type="InterPro" id="IPR001496">
    <property type="entry name" value="SOCS_box"/>
</dbReference>
<dbReference type="PANTHER" id="PTHR10155">
    <property type="entry name" value="PHOSPHATIDYLINOSITOL 3-KINASE REGULATORY SUBUNIT"/>
    <property type="match status" value="1"/>
</dbReference>
<evidence type="ECO:0000256" key="4">
    <source>
        <dbReference type="ARBA" id="ARBA00022604"/>
    </source>
</evidence>
<dbReference type="EMBL" id="BFAA01005041">
    <property type="protein sequence ID" value="GCB61037.1"/>
    <property type="molecule type" value="Genomic_DNA"/>
</dbReference>
<dbReference type="GO" id="GO:0031410">
    <property type="term" value="C:cytoplasmic vesicle"/>
    <property type="evidence" value="ECO:0007669"/>
    <property type="project" value="UniProtKB-SubCell"/>
</dbReference>
<dbReference type="PANTHER" id="PTHR10155:SF4">
    <property type="entry name" value="SUPPRESSOR OF CYTOKINE SIGNALING 1"/>
    <property type="match status" value="1"/>
</dbReference>
<dbReference type="GO" id="GO:0046854">
    <property type="term" value="P:phosphatidylinositol phosphate biosynthetic process"/>
    <property type="evidence" value="ECO:0007669"/>
    <property type="project" value="TreeGrafter"/>
</dbReference>
<organism evidence="17 18">
    <name type="scientific">Scyliorhinus torazame</name>
    <name type="common">Cloudy catshark</name>
    <name type="synonym">Catulus torazame</name>
    <dbReference type="NCBI Taxonomy" id="75743"/>
    <lineage>
        <taxon>Eukaryota</taxon>
        <taxon>Metazoa</taxon>
        <taxon>Chordata</taxon>
        <taxon>Craniata</taxon>
        <taxon>Vertebrata</taxon>
        <taxon>Chondrichthyes</taxon>
        <taxon>Elasmobranchii</taxon>
        <taxon>Galeomorphii</taxon>
        <taxon>Galeoidea</taxon>
        <taxon>Carcharhiniformes</taxon>
        <taxon>Scyliorhinidae</taxon>
        <taxon>Scyliorhinus</taxon>
    </lineage>
</organism>
<evidence type="ECO:0000256" key="5">
    <source>
        <dbReference type="ARBA" id="ARBA00022700"/>
    </source>
</evidence>
<reference evidence="17 18" key="1">
    <citation type="journal article" date="2018" name="Nat. Ecol. Evol.">
        <title>Shark genomes provide insights into elasmobranch evolution and the origin of vertebrates.</title>
        <authorList>
            <person name="Hara Y"/>
            <person name="Yamaguchi K"/>
            <person name="Onimaru K"/>
            <person name="Kadota M"/>
            <person name="Koyanagi M"/>
            <person name="Keeley SD"/>
            <person name="Tatsumi K"/>
            <person name="Tanaka K"/>
            <person name="Motone F"/>
            <person name="Kageyama Y"/>
            <person name="Nozu R"/>
            <person name="Adachi N"/>
            <person name="Nishimura O"/>
            <person name="Nakagawa R"/>
            <person name="Tanegashima C"/>
            <person name="Kiyatake I"/>
            <person name="Matsumoto R"/>
            <person name="Murakumo K"/>
            <person name="Nishida K"/>
            <person name="Terakita A"/>
            <person name="Kuratani S"/>
            <person name="Sato K"/>
            <person name="Hyodo S Kuraku.S."/>
        </authorList>
    </citation>
    <scope>NUCLEOTIDE SEQUENCE [LARGE SCALE GENOMIC DNA]</scope>
</reference>
<dbReference type="SMART" id="SM00253">
    <property type="entry name" value="SOCS"/>
    <property type="match status" value="1"/>
</dbReference>
<dbReference type="STRING" id="75743.A0A401NJL9"/>
<keyword evidence="5" id="KW-0734">Signal transduction inhibitor</keyword>
<feature type="compositionally biased region" description="Basic residues" evidence="14">
    <location>
        <begin position="87"/>
        <end position="96"/>
    </location>
</feature>
<dbReference type="PROSITE" id="PS50225">
    <property type="entry name" value="SOCS"/>
    <property type="match status" value="1"/>
</dbReference>
<evidence type="ECO:0000256" key="7">
    <source>
        <dbReference type="ARBA" id="ARBA00022999"/>
    </source>
</evidence>
<evidence type="ECO:0000256" key="3">
    <source>
        <dbReference type="ARBA" id="ARBA00004906"/>
    </source>
</evidence>
<dbReference type="Pfam" id="PF07525">
    <property type="entry name" value="SOCS_box"/>
    <property type="match status" value="1"/>
</dbReference>
<dbReference type="InterPro" id="IPR036860">
    <property type="entry name" value="SH2_dom_sf"/>
</dbReference>
<evidence type="ECO:0000259" key="15">
    <source>
        <dbReference type="PROSITE" id="PS50001"/>
    </source>
</evidence>
<dbReference type="SMART" id="SM00252">
    <property type="entry name" value="SH2"/>
    <property type="match status" value="1"/>
</dbReference>
<dbReference type="GO" id="GO:0032502">
    <property type="term" value="P:developmental process"/>
    <property type="evidence" value="ECO:0007669"/>
    <property type="project" value="UniProtKB-ARBA"/>
</dbReference>
<dbReference type="FunFam" id="3.30.505.10:FF:000054">
    <property type="entry name" value="Suppressor of cytokine signaling 1"/>
    <property type="match status" value="1"/>
</dbReference>
<evidence type="ECO:0000256" key="1">
    <source>
        <dbReference type="ARBA" id="ARBA00004123"/>
    </source>
</evidence>
<name>A0A401NJL9_SCYTO</name>
<dbReference type="FunFam" id="1.10.750.20:FF:000005">
    <property type="entry name" value="Suppressor of cytokine signaling 1"/>
    <property type="match status" value="1"/>
</dbReference>
<evidence type="ECO:0000259" key="16">
    <source>
        <dbReference type="PROSITE" id="PS50225"/>
    </source>
</evidence>
<evidence type="ECO:0000256" key="10">
    <source>
        <dbReference type="ARBA" id="ARBA00058034"/>
    </source>
</evidence>
<dbReference type="SMART" id="SM00969">
    <property type="entry name" value="SOCS_box"/>
    <property type="match status" value="1"/>
</dbReference>